<feature type="region of interest" description="Disordered" evidence="6">
    <location>
        <begin position="55"/>
        <end position="88"/>
    </location>
</feature>
<evidence type="ECO:0000256" key="3">
    <source>
        <dbReference type="ARBA" id="ARBA00022517"/>
    </source>
</evidence>
<comment type="function">
    <text evidence="5">Involved in ribosomal large subunit assembly.</text>
</comment>
<dbReference type="Proteomes" id="UP000834106">
    <property type="component" value="Chromosome 16"/>
</dbReference>
<organism evidence="7 8">
    <name type="scientific">Fraxinus pennsylvanica</name>
    <dbReference type="NCBI Taxonomy" id="56036"/>
    <lineage>
        <taxon>Eukaryota</taxon>
        <taxon>Viridiplantae</taxon>
        <taxon>Streptophyta</taxon>
        <taxon>Embryophyta</taxon>
        <taxon>Tracheophyta</taxon>
        <taxon>Spermatophyta</taxon>
        <taxon>Magnoliopsida</taxon>
        <taxon>eudicotyledons</taxon>
        <taxon>Gunneridae</taxon>
        <taxon>Pentapetalae</taxon>
        <taxon>asterids</taxon>
        <taxon>lamiids</taxon>
        <taxon>Lamiales</taxon>
        <taxon>Oleaceae</taxon>
        <taxon>Oleeae</taxon>
        <taxon>Fraxinus</taxon>
    </lineage>
</organism>
<comment type="similarity">
    <text evidence="2 5">Belongs to the RRS1 family.</text>
</comment>
<evidence type="ECO:0000313" key="8">
    <source>
        <dbReference type="Proteomes" id="UP000834106"/>
    </source>
</evidence>
<gene>
    <name evidence="7" type="ORF">FPE_LOCUS26405</name>
</gene>
<evidence type="ECO:0000256" key="6">
    <source>
        <dbReference type="SAM" id="MobiDB-lite"/>
    </source>
</evidence>
<keyword evidence="3 5" id="KW-0690">Ribosome biogenesis</keyword>
<dbReference type="GO" id="GO:0042254">
    <property type="term" value="P:ribosome biogenesis"/>
    <property type="evidence" value="ECO:0007669"/>
    <property type="project" value="UniProtKB-KW"/>
</dbReference>
<dbReference type="InterPro" id="IPR007023">
    <property type="entry name" value="Ribosom_reg"/>
</dbReference>
<keyword evidence="8" id="KW-1185">Reference proteome</keyword>
<reference evidence="7" key="1">
    <citation type="submission" date="2023-05" db="EMBL/GenBank/DDBJ databases">
        <authorList>
            <person name="Huff M."/>
        </authorList>
    </citation>
    <scope>NUCLEOTIDE SEQUENCE</scope>
</reference>
<accession>A0AAD2E8Z2</accession>
<comment type="subcellular location">
    <subcellularLocation>
        <location evidence="1 5">Nucleus</location>
    </subcellularLocation>
</comment>
<evidence type="ECO:0000256" key="1">
    <source>
        <dbReference type="ARBA" id="ARBA00004123"/>
    </source>
</evidence>
<dbReference type="AlphaFoldDB" id="A0AAD2E8Z2"/>
<evidence type="ECO:0000313" key="7">
    <source>
        <dbReference type="EMBL" id="CAI9778975.1"/>
    </source>
</evidence>
<sequence length="109" mass="12454">MEQSQYEIDLGNLMAFDPHHQYPSSLTSREELVKEALEQGTKLVQAVADALFNLPSTEDRDGPMVKLPAPTTRLPREKPLPKPRPPTKWELFAEKKGIKKRKQDKLAFD</sequence>
<dbReference type="GO" id="GO:0005634">
    <property type="term" value="C:nucleus"/>
    <property type="evidence" value="ECO:0007669"/>
    <property type="project" value="UniProtKB-SubCell"/>
</dbReference>
<evidence type="ECO:0000256" key="5">
    <source>
        <dbReference type="RuleBase" id="RU364132"/>
    </source>
</evidence>
<dbReference type="EMBL" id="OU503051">
    <property type="protein sequence ID" value="CAI9778975.1"/>
    <property type="molecule type" value="Genomic_DNA"/>
</dbReference>
<keyword evidence="4 5" id="KW-0539">Nucleus</keyword>
<protein>
    <recommendedName>
        <fullName evidence="5">Ribosome biogenesis regulatory protein</fullName>
    </recommendedName>
</protein>
<evidence type="ECO:0000256" key="2">
    <source>
        <dbReference type="ARBA" id="ARBA00010077"/>
    </source>
</evidence>
<dbReference type="Pfam" id="PF04939">
    <property type="entry name" value="RRS1"/>
    <property type="match status" value="1"/>
</dbReference>
<evidence type="ECO:0000256" key="4">
    <source>
        <dbReference type="ARBA" id="ARBA00023242"/>
    </source>
</evidence>
<proteinExistence type="inferred from homology"/>
<name>A0AAD2E8Z2_9LAMI</name>